<dbReference type="Pfam" id="PF01476">
    <property type="entry name" value="LysM"/>
    <property type="match status" value="1"/>
</dbReference>
<proteinExistence type="predicted"/>
<feature type="compositionally biased region" description="Pro residues" evidence="2">
    <location>
        <begin position="188"/>
        <end position="206"/>
    </location>
</feature>
<evidence type="ECO:0000259" key="3">
    <source>
        <dbReference type="PROSITE" id="PS51782"/>
    </source>
</evidence>
<feature type="compositionally biased region" description="Pro residues" evidence="2">
    <location>
        <begin position="263"/>
        <end position="275"/>
    </location>
</feature>
<dbReference type="PROSITE" id="PS51782">
    <property type="entry name" value="LYSM"/>
    <property type="match status" value="1"/>
</dbReference>
<dbReference type="CDD" id="cd00118">
    <property type="entry name" value="LysM"/>
    <property type="match status" value="1"/>
</dbReference>
<keyword evidence="1" id="KW-0378">Hydrolase</keyword>
<dbReference type="InterPro" id="IPR050695">
    <property type="entry name" value="N-acetylmuramoyl_amidase_3"/>
</dbReference>
<dbReference type="RefSeq" id="WP_171776666.1">
    <property type="nucleotide sequence ID" value="NZ_CAXOOG010000016.1"/>
</dbReference>
<dbReference type="InterPro" id="IPR036366">
    <property type="entry name" value="PGBDSf"/>
</dbReference>
<protein>
    <submittedName>
        <fullName evidence="4">LysM peptidoglycan-binding domain-containing protein</fullName>
    </submittedName>
</protein>
<dbReference type="AlphaFoldDB" id="A0A6M6DMP3"/>
<dbReference type="Pfam" id="PF01471">
    <property type="entry name" value="PG_binding_1"/>
    <property type="match status" value="1"/>
</dbReference>
<dbReference type="EMBL" id="CP045272">
    <property type="protein sequence ID" value="QJX75890.1"/>
    <property type="molecule type" value="Genomic_DNA"/>
</dbReference>
<dbReference type="PANTHER" id="PTHR30404:SF0">
    <property type="entry name" value="N-ACETYLMURAMOYL-L-ALANINE AMIDASE AMIC"/>
    <property type="match status" value="1"/>
</dbReference>
<name>A0A6M6DMP3_PRIMG</name>
<evidence type="ECO:0000256" key="1">
    <source>
        <dbReference type="ARBA" id="ARBA00022801"/>
    </source>
</evidence>
<dbReference type="PANTHER" id="PTHR30404">
    <property type="entry name" value="N-ACETYLMURAMOYL-L-ALANINE AMIDASE"/>
    <property type="match status" value="1"/>
</dbReference>
<dbReference type="InterPro" id="IPR036779">
    <property type="entry name" value="LysM_dom_sf"/>
</dbReference>
<organism evidence="4 5">
    <name type="scientific">Priestia megaterium</name>
    <name type="common">Bacillus megaterium</name>
    <dbReference type="NCBI Taxonomy" id="1404"/>
    <lineage>
        <taxon>Bacteria</taxon>
        <taxon>Bacillati</taxon>
        <taxon>Bacillota</taxon>
        <taxon>Bacilli</taxon>
        <taxon>Bacillales</taxon>
        <taxon>Bacillaceae</taxon>
        <taxon>Priestia</taxon>
    </lineage>
</organism>
<dbReference type="Pfam" id="PF01520">
    <property type="entry name" value="Amidase_3"/>
    <property type="match status" value="1"/>
</dbReference>
<sequence>MKKIYLDAGHGGADVGAVGANGLYEKNLVLKIQQYLISYLNSMYSDFTIKTTRTTDVFLSLSQRASQANSWGADAFMSIHVNAGGGTGYEDYVYRSASNASKTFQSIVHGQVQPTLLSYNHPNRGRKSANYAVLRLTNMPAVLTEIAFIDRSADAALLQNEAFLKSMGESYAKGIAVYLNLPRRAVPNPSPSPTPTPTPTPNPSPSEPGTKTYTIKQGDTLYSIAQKYGITVQALQEANKGLSDPLTLQVGKTIVIPSGTSPNPSPTPSPTPPSEQYPLPNGILKQGDSGEAVKQLQKALNAVNFKVGSVDGIYGVQTKDAVRRFQLVYLPYDVDGIYGPQTKNKLAAVLKAKS</sequence>
<dbReference type="SMART" id="SM00257">
    <property type="entry name" value="LysM"/>
    <property type="match status" value="1"/>
</dbReference>
<evidence type="ECO:0000256" key="2">
    <source>
        <dbReference type="SAM" id="MobiDB-lite"/>
    </source>
</evidence>
<dbReference type="Gene3D" id="1.10.101.10">
    <property type="entry name" value="PGBD-like superfamily/PGBD"/>
    <property type="match status" value="1"/>
</dbReference>
<dbReference type="GO" id="GO:0009253">
    <property type="term" value="P:peptidoglycan catabolic process"/>
    <property type="evidence" value="ECO:0007669"/>
    <property type="project" value="InterPro"/>
</dbReference>
<evidence type="ECO:0000313" key="4">
    <source>
        <dbReference type="EMBL" id="QJX75890.1"/>
    </source>
</evidence>
<feature type="region of interest" description="Disordered" evidence="2">
    <location>
        <begin position="186"/>
        <end position="211"/>
    </location>
</feature>
<dbReference type="Proteomes" id="UP000501076">
    <property type="component" value="Chromosome"/>
</dbReference>
<dbReference type="GO" id="GO:0008745">
    <property type="term" value="F:N-acetylmuramoyl-L-alanine amidase activity"/>
    <property type="evidence" value="ECO:0007669"/>
    <property type="project" value="InterPro"/>
</dbReference>
<dbReference type="InterPro" id="IPR002508">
    <property type="entry name" value="MurNAc-LAA_cat"/>
</dbReference>
<gene>
    <name evidence="4" type="ORF">FDZ14_06655</name>
</gene>
<reference evidence="4 5" key="1">
    <citation type="submission" date="2019-10" db="EMBL/GenBank/DDBJ databases">
        <title>Complete genome sequences for adaption low water activity.</title>
        <authorList>
            <person name="Zhao L."/>
            <person name="Zhong J."/>
        </authorList>
    </citation>
    <scope>NUCLEOTIDE SEQUENCE [LARGE SCALE GENOMIC DNA]</scope>
    <source>
        <strain evidence="4 5">FDU301</strain>
    </source>
</reference>
<dbReference type="CDD" id="cd02696">
    <property type="entry name" value="MurNAc-LAA"/>
    <property type="match status" value="1"/>
</dbReference>
<dbReference type="InterPro" id="IPR036365">
    <property type="entry name" value="PGBD-like_sf"/>
</dbReference>
<dbReference type="SUPFAM" id="SSF54106">
    <property type="entry name" value="LysM domain"/>
    <property type="match status" value="1"/>
</dbReference>
<dbReference type="SMART" id="SM00646">
    <property type="entry name" value="Ami_3"/>
    <property type="match status" value="1"/>
</dbReference>
<feature type="region of interest" description="Disordered" evidence="2">
    <location>
        <begin position="255"/>
        <end position="279"/>
    </location>
</feature>
<dbReference type="SUPFAM" id="SSF53187">
    <property type="entry name" value="Zn-dependent exopeptidases"/>
    <property type="match status" value="1"/>
</dbReference>
<dbReference type="InterPro" id="IPR002477">
    <property type="entry name" value="Peptidoglycan-bd-like"/>
</dbReference>
<dbReference type="Gene3D" id="3.10.350.10">
    <property type="entry name" value="LysM domain"/>
    <property type="match status" value="1"/>
</dbReference>
<accession>A0A6M6DMP3</accession>
<evidence type="ECO:0000313" key="5">
    <source>
        <dbReference type="Proteomes" id="UP000501076"/>
    </source>
</evidence>
<dbReference type="GO" id="GO:0030288">
    <property type="term" value="C:outer membrane-bounded periplasmic space"/>
    <property type="evidence" value="ECO:0007669"/>
    <property type="project" value="TreeGrafter"/>
</dbReference>
<dbReference type="InterPro" id="IPR018392">
    <property type="entry name" value="LysM"/>
</dbReference>
<feature type="domain" description="LysM" evidence="3">
    <location>
        <begin position="211"/>
        <end position="256"/>
    </location>
</feature>
<dbReference type="SUPFAM" id="SSF47090">
    <property type="entry name" value="PGBD-like"/>
    <property type="match status" value="1"/>
</dbReference>
<dbReference type="Gene3D" id="3.40.630.40">
    <property type="entry name" value="Zn-dependent exopeptidases"/>
    <property type="match status" value="1"/>
</dbReference>